<reference evidence="1" key="2">
    <citation type="journal article" date="2021" name="Genome Biol. Evol.">
        <title>Developing a high-quality reference genome for a parasitic bivalve with doubly uniparental inheritance (Bivalvia: Unionida).</title>
        <authorList>
            <person name="Smith C.H."/>
        </authorList>
    </citation>
    <scope>NUCLEOTIDE SEQUENCE</scope>
    <source>
        <strain evidence="1">CHS0354</strain>
        <tissue evidence="1">Mantle</tissue>
    </source>
</reference>
<comment type="caution">
    <text evidence="1">The sequence shown here is derived from an EMBL/GenBank/DDBJ whole genome shotgun (WGS) entry which is preliminary data.</text>
</comment>
<organism evidence="1 2">
    <name type="scientific">Potamilus streckersoni</name>
    <dbReference type="NCBI Taxonomy" id="2493646"/>
    <lineage>
        <taxon>Eukaryota</taxon>
        <taxon>Metazoa</taxon>
        <taxon>Spiralia</taxon>
        <taxon>Lophotrochozoa</taxon>
        <taxon>Mollusca</taxon>
        <taxon>Bivalvia</taxon>
        <taxon>Autobranchia</taxon>
        <taxon>Heteroconchia</taxon>
        <taxon>Palaeoheterodonta</taxon>
        <taxon>Unionida</taxon>
        <taxon>Unionoidea</taxon>
        <taxon>Unionidae</taxon>
        <taxon>Ambleminae</taxon>
        <taxon>Lampsilini</taxon>
        <taxon>Potamilus</taxon>
    </lineage>
</organism>
<gene>
    <name evidence="1" type="ORF">CHS0354_008832</name>
</gene>
<accession>A0AAE0SPG6</accession>
<evidence type="ECO:0000313" key="1">
    <source>
        <dbReference type="EMBL" id="KAK3595399.1"/>
    </source>
</evidence>
<dbReference type="Proteomes" id="UP001195483">
    <property type="component" value="Unassembled WGS sequence"/>
</dbReference>
<reference evidence="1" key="3">
    <citation type="submission" date="2023-05" db="EMBL/GenBank/DDBJ databases">
        <authorList>
            <person name="Smith C.H."/>
        </authorList>
    </citation>
    <scope>NUCLEOTIDE SEQUENCE</scope>
    <source>
        <strain evidence="1">CHS0354</strain>
        <tissue evidence="1">Mantle</tissue>
    </source>
</reference>
<proteinExistence type="predicted"/>
<evidence type="ECO:0000313" key="2">
    <source>
        <dbReference type="Proteomes" id="UP001195483"/>
    </source>
</evidence>
<reference evidence="1" key="1">
    <citation type="journal article" date="2021" name="Genome Biol. Evol.">
        <title>A High-Quality Reference Genome for a Parasitic Bivalve with Doubly Uniparental Inheritance (Bivalvia: Unionida).</title>
        <authorList>
            <person name="Smith C.H."/>
        </authorList>
    </citation>
    <scope>NUCLEOTIDE SEQUENCE</scope>
    <source>
        <strain evidence="1">CHS0354</strain>
    </source>
</reference>
<protein>
    <submittedName>
        <fullName evidence="1">Uncharacterized protein</fullName>
    </submittedName>
</protein>
<keyword evidence="2" id="KW-1185">Reference proteome</keyword>
<dbReference type="AlphaFoldDB" id="A0AAE0SPG6"/>
<sequence length="178" mass="20927">MTDKDVSSCYPWSVSRLSSSKEVRSSIPIVDFESESEEILKLAKERIAYAIKDLNYGAEMIYCEKSEDEYENEERVRRSYSRQHPVQSAIPHKITQQRYHLYYWLIRANRVQLVGLVKFIKFEYVFKRIFEAMGLYEYAEKYKTVYGNIIGEVYDKIISDALVLNKTMAARLSLKSTS</sequence>
<name>A0AAE0SPG6_9BIVA</name>
<dbReference type="EMBL" id="JAEAOA010000576">
    <property type="protein sequence ID" value="KAK3595399.1"/>
    <property type="molecule type" value="Genomic_DNA"/>
</dbReference>